<feature type="region of interest" description="Disordered" evidence="1">
    <location>
        <begin position="181"/>
        <end position="211"/>
    </location>
</feature>
<comment type="caution">
    <text evidence="3">The sequence shown here is derived from an EMBL/GenBank/DDBJ whole genome shotgun (WGS) entry which is preliminary data.</text>
</comment>
<feature type="domain" description="Smr" evidence="2">
    <location>
        <begin position="335"/>
        <end position="418"/>
    </location>
</feature>
<accession>A0AAN6V9P9</accession>
<dbReference type="PANTHER" id="PTHR46535">
    <property type="entry name" value="NEDD4-BINDING PROTEIN 2"/>
    <property type="match status" value="1"/>
</dbReference>
<reference evidence="3" key="2">
    <citation type="submission" date="2023-05" db="EMBL/GenBank/DDBJ databases">
        <authorList>
            <consortium name="Lawrence Berkeley National Laboratory"/>
            <person name="Steindorff A."/>
            <person name="Hensen N."/>
            <person name="Bonometti L."/>
            <person name="Westerberg I."/>
            <person name="Brannstrom I.O."/>
            <person name="Guillou S."/>
            <person name="Cros-Aarteil S."/>
            <person name="Calhoun S."/>
            <person name="Haridas S."/>
            <person name="Kuo A."/>
            <person name="Mondo S."/>
            <person name="Pangilinan J."/>
            <person name="Riley R."/>
            <person name="Labutti K."/>
            <person name="Andreopoulos B."/>
            <person name="Lipzen A."/>
            <person name="Chen C."/>
            <person name="Yanf M."/>
            <person name="Daum C."/>
            <person name="Ng V."/>
            <person name="Clum A."/>
            <person name="Ohm R."/>
            <person name="Martin F."/>
            <person name="Silar P."/>
            <person name="Natvig D."/>
            <person name="Lalanne C."/>
            <person name="Gautier V."/>
            <person name="Ament-Velasquez S.L."/>
            <person name="Kruys A."/>
            <person name="Hutchinson M.I."/>
            <person name="Powell A.J."/>
            <person name="Barry K."/>
            <person name="Miller A.N."/>
            <person name="Grigoriev I.V."/>
            <person name="Debuchy R."/>
            <person name="Gladieux P."/>
            <person name="Thoren M.H."/>
            <person name="Johannesson H."/>
        </authorList>
    </citation>
    <scope>NUCLEOTIDE SEQUENCE</scope>
    <source>
        <strain evidence="3">CBS 141.50</strain>
    </source>
</reference>
<dbReference type="EMBL" id="MU853556">
    <property type="protein sequence ID" value="KAK4147407.1"/>
    <property type="molecule type" value="Genomic_DNA"/>
</dbReference>
<dbReference type="InterPro" id="IPR036063">
    <property type="entry name" value="Smr_dom_sf"/>
</dbReference>
<protein>
    <recommendedName>
        <fullName evidence="2">Smr domain-containing protein</fullName>
    </recommendedName>
</protein>
<name>A0AAN6V9P9_9PEZI</name>
<proteinExistence type="predicted"/>
<dbReference type="InterPro" id="IPR052772">
    <property type="entry name" value="Endo/PolyKinase_Domain-Protein"/>
</dbReference>
<dbReference type="GeneID" id="87819335"/>
<dbReference type="InterPro" id="IPR002625">
    <property type="entry name" value="Smr_dom"/>
</dbReference>
<sequence>MGLKHSDSPPSASAAPEDVAKELRQKLLVEFGIVLDEPLILLIANERDIVHEYEEIREILSQLAEPAKAEALTGFDPSGLSSATDSDGAFLESRNASRHDGDGSAEYATTISEFSDLSEPQKLTDRTNLSDEEKIQELKLVFQDRWGDHTLKFVIKENDGDLDRALEGLLTRQMLEEEGSLPKGVDGFFNPDQDGTAPRGKAGRGKKKKGAKAAKKEVVAVHYKTVSSTTDDGELESAKDFARPNNNAGRGLLLQTSTPTFRSSPAAAAFTSPIPTDFGASHLRSAATLRRLGPLGRQGAVVYTDRARDERAAFTAHVSQAAEQHVAQQSTSTSVDLHGVFVMDGVRIAKKRVWSWWEGLGEERKTIARRQGFTVVTGVGKHSAGGVSRMRQVVGAFLKNDGWRVEVLTGSFLVTGRV</sequence>
<dbReference type="Proteomes" id="UP001302676">
    <property type="component" value="Unassembled WGS sequence"/>
</dbReference>
<dbReference type="GO" id="GO:0004519">
    <property type="term" value="F:endonuclease activity"/>
    <property type="evidence" value="ECO:0007669"/>
    <property type="project" value="TreeGrafter"/>
</dbReference>
<dbReference type="AlphaFoldDB" id="A0AAN6V9P9"/>
<feature type="compositionally biased region" description="Basic residues" evidence="1">
    <location>
        <begin position="201"/>
        <end position="211"/>
    </location>
</feature>
<dbReference type="PROSITE" id="PS50828">
    <property type="entry name" value="SMR"/>
    <property type="match status" value="1"/>
</dbReference>
<dbReference type="PANTHER" id="PTHR46535:SF1">
    <property type="entry name" value="NEDD4-BINDING PROTEIN 2"/>
    <property type="match status" value="1"/>
</dbReference>
<dbReference type="CDD" id="cd14279">
    <property type="entry name" value="CUE"/>
    <property type="match status" value="1"/>
</dbReference>
<organism evidence="3 4">
    <name type="scientific">Dichotomopilus funicola</name>
    <dbReference type="NCBI Taxonomy" id="1934379"/>
    <lineage>
        <taxon>Eukaryota</taxon>
        <taxon>Fungi</taxon>
        <taxon>Dikarya</taxon>
        <taxon>Ascomycota</taxon>
        <taxon>Pezizomycotina</taxon>
        <taxon>Sordariomycetes</taxon>
        <taxon>Sordariomycetidae</taxon>
        <taxon>Sordariales</taxon>
        <taxon>Chaetomiaceae</taxon>
        <taxon>Dichotomopilus</taxon>
    </lineage>
</organism>
<evidence type="ECO:0000259" key="2">
    <source>
        <dbReference type="PROSITE" id="PS50828"/>
    </source>
</evidence>
<gene>
    <name evidence="3" type="ORF">C8A04DRAFT_34121</name>
</gene>
<evidence type="ECO:0000256" key="1">
    <source>
        <dbReference type="SAM" id="MobiDB-lite"/>
    </source>
</evidence>
<dbReference type="GO" id="GO:0005634">
    <property type="term" value="C:nucleus"/>
    <property type="evidence" value="ECO:0007669"/>
    <property type="project" value="TreeGrafter"/>
</dbReference>
<evidence type="ECO:0000313" key="4">
    <source>
        <dbReference type="Proteomes" id="UP001302676"/>
    </source>
</evidence>
<evidence type="ECO:0000313" key="3">
    <source>
        <dbReference type="EMBL" id="KAK4147407.1"/>
    </source>
</evidence>
<dbReference type="SUPFAM" id="SSF160443">
    <property type="entry name" value="SMR domain-like"/>
    <property type="match status" value="1"/>
</dbReference>
<reference evidence="3" key="1">
    <citation type="journal article" date="2023" name="Mol. Phylogenet. Evol.">
        <title>Genome-scale phylogeny and comparative genomics of the fungal order Sordariales.</title>
        <authorList>
            <person name="Hensen N."/>
            <person name="Bonometti L."/>
            <person name="Westerberg I."/>
            <person name="Brannstrom I.O."/>
            <person name="Guillou S."/>
            <person name="Cros-Aarteil S."/>
            <person name="Calhoun S."/>
            <person name="Haridas S."/>
            <person name="Kuo A."/>
            <person name="Mondo S."/>
            <person name="Pangilinan J."/>
            <person name="Riley R."/>
            <person name="LaButti K."/>
            <person name="Andreopoulos B."/>
            <person name="Lipzen A."/>
            <person name="Chen C."/>
            <person name="Yan M."/>
            <person name="Daum C."/>
            <person name="Ng V."/>
            <person name="Clum A."/>
            <person name="Steindorff A."/>
            <person name="Ohm R.A."/>
            <person name="Martin F."/>
            <person name="Silar P."/>
            <person name="Natvig D.O."/>
            <person name="Lalanne C."/>
            <person name="Gautier V."/>
            <person name="Ament-Velasquez S.L."/>
            <person name="Kruys A."/>
            <person name="Hutchinson M.I."/>
            <person name="Powell A.J."/>
            <person name="Barry K."/>
            <person name="Miller A.N."/>
            <person name="Grigoriev I.V."/>
            <person name="Debuchy R."/>
            <person name="Gladieux P."/>
            <person name="Hiltunen Thoren M."/>
            <person name="Johannesson H."/>
        </authorList>
    </citation>
    <scope>NUCLEOTIDE SEQUENCE</scope>
    <source>
        <strain evidence="3">CBS 141.50</strain>
    </source>
</reference>
<dbReference type="Gene3D" id="3.30.1370.110">
    <property type="match status" value="1"/>
</dbReference>
<keyword evidence="4" id="KW-1185">Reference proteome</keyword>
<dbReference type="RefSeq" id="XP_062640778.1">
    <property type="nucleotide sequence ID" value="XM_062782722.1"/>
</dbReference>